<evidence type="ECO:0000259" key="6">
    <source>
        <dbReference type="PROSITE" id="PS51164"/>
    </source>
</evidence>
<dbReference type="InParanoid" id="A0A3N4KJ25"/>
<evidence type="ECO:0000256" key="5">
    <source>
        <dbReference type="SAM" id="SignalP"/>
    </source>
</evidence>
<dbReference type="OrthoDB" id="1637350at2759"/>
<reference evidence="7 8" key="1">
    <citation type="journal article" date="2018" name="Nat. Ecol. Evol.">
        <title>Pezizomycetes genomes reveal the molecular basis of ectomycorrhizal truffle lifestyle.</title>
        <authorList>
            <person name="Murat C."/>
            <person name="Payen T."/>
            <person name="Noel B."/>
            <person name="Kuo A."/>
            <person name="Morin E."/>
            <person name="Chen J."/>
            <person name="Kohler A."/>
            <person name="Krizsan K."/>
            <person name="Balestrini R."/>
            <person name="Da Silva C."/>
            <person name="Montanini B."/>
            <person name="Hainaut M."/>
            <person name="Levati E."/>
            <person name="Barry K.W."/>
            <person name="Belfiori B."/>
            <person name="Cichocki N."/>
            <person name="Clum A."/>
            <person name="Dockter R.B."/>
            <person name="Fauchery L."/>
            <person name="Guy J."/>
            <person name="Iotti M."/>
            <person name="Le Tacon F."/>
            <person name="Lindquist E.A."/>
            <person name="Lipzen A."/>
            <person name="Malagnac F."/>
            <person name="Mello A."/>
            <person name="Molinier V."/>
            <person name="Miyauchi S."/>
            <person name="Poulain J."/>
            <person name="Riccioni C."/>
            <person name="Rubini A."/>
            <person name="Sitrit Y."/>
            <person name="Splivallo R."/>
            <person name="Traeger S."/>
            <person name="Wang M."/>
            <person name="Zifcakova L."/>
            <person name="Wipf D."/>
            <person name="Zambonelli A."/>
            <person name="Paolocci F."/>
            <person name="Nowrousian M."/>
            <person name="Ottonello S."/>
            <person name="Baldrian P."/>
            <person name="Spatafora J.W."/>
            <person name="Henrissat B."/>
            <person name="Nagy L.G."/>
            <person name="Aury J.M."/>
            <person name="Wincker P."/>
            <person name="Grigoriev I.V."/>
            <person name="Bonfante P."/>
            <person name="Martin F.M."/>
        </authorList>
    </citation>
    <scope>NUCLEOTIDE SEQUENCE [LARGE SCALE GENOMIC DNA]</scope>
    <source>
        <strain evidence="7 8">CCBAS932</strain>
    </source>
</reference>
<dbReference type="InterPro" id="IPR011050">
    <property type="entry name" value="Pectin_lyase_fold/virulence"/>
</dbReference>
<feature type="chain" id="PRO_5018294460" evidence="5">
    <location>
        <begin position="20"/>
        <end position="393"/>
    </location>
</feature>
<dbReference type="Pfam" id="PF00734">
    <property type="entry name" value="CBM_1"/>
    <property type="match status" value="1"/>
</dbReference>
<comment type="similarity">
    <text evidence="1 4">Belongs to the polysaccharide lyase 1 family.</text>
</comment>
<dbReference type="AlphaFoldDB" id="A0A3N4KJ25"/>
<dbReference type="SMART" id="SM00656">
    <property type="entry name" value="Amb_all"/>
    <property type="match status" value="1"/>
</dbReference>
<dbReference type="SMART" id="SM00236">
    <property type="entry name" value="fCBD"/>
    <property type="match status" value="1"/>
</dbReference>
<dbReference type="GO" id="GO:0000272">
    <property type="term" value="P:polysaccharide catabolic process"/>
    <property type="evidence" value="ECO:0007669"/>
    <property type="project" value="UniProtKB-KW"/>
</dbReference>
<dbReference type="Proteomes" id="UP000277580">
    <property type="component" value="Unassembled WGS sequence"/>
</dbReference>
<keyword evidence="3 4" id="KW-0456">Lyase</keyword>
<organism evidence="7 8">
    <name type="scientific">Morchella conica CCBAS932</name>
    <dbReference type="NCBI Taxonomy" id="1392247"/>
    <lineage>
        <taxon>Eukaryota</taxon>
        <taxon>Fungi</taxon>
        <taxon>Dikarya</taxon>
        <taxon>Ascomycota</taxon>
        <taxon>Pezizomycotina</taxon>
        <taxon>Pezizomycetes</taxon>
        <taxon>Pezizales</taxon>
        <taxon>Morchellaceae</taxon>
        <taxon>Morchella</taxon>
    </lineage>
</organism>
<dbReference type="InterPro" id="IPR000254">
    <property type="entry name" value="CBD"/>
</dbReference>
<evidence type="ECO:0000313" key="8">
    <source>
        <dbReference type="Proteomes" id="UP000277580"/>
    </source>
</evidence>
<keyword evidence="2 5" id="KW-0732">Signal</keyword>
<evidence type="ECO:0000256" key="2">
    <source>
        <dbReference type="ARBA" id="ARBA00022729"/>
    </source>
</evidence>
<dbReference type="Gene3D" id="2.160.20.10">
    <property type="entry name" value="Single-stranded right-handed beta-helix, Pectin lyase-like"/>
    <property type="match status" value="1"/>
</dbReference>
<evidence type="ECO:0000256" key="3">
    <source>
        <dbReference type="ARBA" id="ARBA00023239"/>
    </source>
</evidence>
<feature type="domain" description="CBM1" evidence="6">
    <location>
        <begin position="19"/>
        <end position="55"/>
    </location>
</feature>
<evidence type="ECO:0000256" key="1">
    <source>
        <dbReference type="ARBA" id="ARBA00010980"/>
    </source>
</evidence>
<dbReference type="STRING" id="1392247.A0A3N4KJ25"/>
<protein>
    <submittedName>
        <fullName evidence="7">Pectin lyase-like protein</fullName>
    </submittedName>
</protein>
<keyword evidence="4" id="KW-0624">Polysaccharide degradation</keyword>
<dbReference type="PROSITE" id="PS00562">
    <property type="entry name" value="CBM1_1"/>
    <property type="match status" value="1"/>
</dbReference>
<dbReference type="SUPFAM" id="SSF51126">
    <property type="entry name" value="Pectin lyase-like"/>
    <property type="match status" value="1"/>
</dbReference>
<dbReference type="GO" id="GO:0030570">
    <property type="term" value="F:pectate lyase activity"/>
    <property type="evidence" value="ECO:0007669"/>
    <property type="project" value="InterPro"/>
</dbReference>
<keyword evidence="4" id="KW-0119">Carbohydrate metabolism</keyword>
<comment type="subcellular location">
    <subcellularLocation>
        <location evidence="4">Secreted</location>
    </subcellularLocation>
</comment>
<evidence type="ECO:0000256" key="4">
    <source>
        <dbReference type="RuleBase" id="RU361173"/>
    </source>
</evidence>
<dbReference type="PANTHER" id="PTHR31683">
    <property type="entry name" value="PECTATE LYASE 18-RELATED"/>
    <property type="match status" value="1"/>
</dbReference>
<name>A0A3N4KJ25_9PEZI</name>
<keyword evidence="4" id="KW-0964">Secreted</keyword>
<dbReference type="GO" id="GO:0030248">
    <property type="term" value="F:cellulose binding"/>
    <property type="evidence" value="ECO:0007669"/>
    <property type="project" value="InterPro"/>
</dbReference>
<evidence type="ECO:0000313" key="7">
    <source>
        <dbReference type="EMBL" id="RPB09349.1"/>
    </source>
</evidence>
<keyword evidence="8" id="KW-1185">Reference proteome</keyword>
<dbReference type="PROSITE" id="PS51164">
    <property type="entry name" value="CBM1_2"/>
    <property type="match status" value="1"/>
</dbReference>
<gene>
    <name evidence="7" type="ORF">P167DRAFT_567403</name>
</gene>
<feature type="signal peptide" evidence="5">
    <location>
        <begin position="1"/>
        <end position="19"/>
    </location>
</feature>
<dbReference type="SUPFAM" id="SSF57180">
    <property type="entry name" value="Cellulose-binding domain"/>
    <property type="match status" value="1"/>
</dbReference>
<dbReference type="PANTHER" id="PTHR31683:SF18">
    <property type="entry name" value="PECTATE LYASE 21-RELATED"/>
    <property type="match status" value="1"/>
</dbReference>
<dbReference type="InterPro" id="IPR035971">
    <property type="entry name" value="CBD_sf"/>
</dbReference>
<sequence>MRNFILPAAVLALMSSANAQQTAYGQCGGASWTGATTCVSGFYCQYSNEWYSQCVAGTASTTAAAGTTSSTAAAGTTTTTRTTTLATSTTSTTAAAAGTGTAKVDELVGYGRAATGGGSAAATTVTSCSALESAVAASGAKVIKVSGLLSGCGIIDIESTKTILGVGSNSGLTNGGFRIKDADNVIIRNMVFKIPPASGDLVALDGATNVWIDHCDFSTVGLTGGKDDYDGLLDITHASNLVTVSWNKFHDHWKGSLVGHSDSNASEDTGYLKVTYHHNSWININSRLPSLRFGTGHIYSSYFEDCPTSGINSRMGAQVLVENNNFNSVQLAIVTDLDSDDEGYAVQRNNVFTDSTTRITQTGSLTPPYTYTMDAAASVPAIVAAYAGTGIVG</sequence>
<dbReference type="Pfam" id="PF00544">
    <property type="entry name" value="Pectate_lyase_4"/>
    <property type="match status" value="1"/>
</dbReference>
<dbReference type="InterPro" id="IPR002022">
    <property type="entry name" value="Pec_lyase"/>
</dbReference>
<dbReference type="EMBL" id="ML119153">
    <property type="protein sequence ID" value="RPB09349.1"/>
    <property type="molecule type" value="Genomic_DNA"/>
</dbReference>
<dbReference type="GO" id="GO:0005576">
    <property type="term" value="C:extracellular region"/>
    <property type="evidence" value="ECO:0007669"/>
    <property type="project" value="UniProtKB-SubCell"/>
</dbReference>
<dbReference type="InterPro" id="IPR012334">
    <property type="entry name" value="Pectin_lyas_fold"/>
</dbReference>
<accession>A0A3N4KJ25</accession>
<dbReference type="InterPro" id="IPR045032">
    <property type="entry name" value="PEL"/>
</dbReference>
<proteinExistence type="inferred from homology"/>